<dbReference type="AlphaFoldDB" id="A0A0F9R2G5"/>
<gene>
    <name evidence="2" type="ORF">LCGC14_0647980</name>
</gene>
<sequence>MNAQTEQAHKDLRNLLLNGRILVNGLSLTGNELGVIIQGEQLLFAKASQLDAANELLAKQKEPKEPKKKSNIVPIKQPEKK</sequence>
<comment type="caution">
    <text evidence="2">The sequence shown here is derived from an EMBL/GenBank/DDBJ whole genome shotgun (WGS) entry which is preliminary data.</text>
</comment>
<protein>
    <submittedName>
        <fullName evidence="2">Uncharacterized protein</fullName>
    </submittedName>
</protein>
<organism evidence="2">
    <name type="scientific">marine sediment metagenome</name>
    <dbReference type="NCBI Taxonomy" id="412755"/>
    <lineage>
        <taxon>unclassified sequences</taxon>
        <taxon>metagenomes</taxon>
        <taxon>ecological metagenomes</taxon>
    </lineage>
</organism>
<dbReference type="EMBL" id="LAZR01001195">
    <property type="protein sequence ID" value="KKN48939.1"/>
    <property type="molecule type" value="Genomic_DNA"/>
</dbReference>
<name>A0A0F9R2G5_9ZZZZ</name>
<evidence type="ECO:0000313" key="2">
    <source>
        <dbReference type="EMBL" id="KKN48939.1"/>
    </source>
</evidence>
<evidence type="ECO:0000256" key="1">
    <source>
        <dbReference type="SAM" id="MobiDB-lite"/>
    </source>
</evidence>
<feature type="region of interest" description="Disordered" evidence="1">
    <location>
        <begin position="58"/>
        <end position="81"/>
    </location>
</feature>
<proteinExistence type="predicted"/>
<accession>A0A0F9R2G5</accession>
<reference evidence="2" key="1">
    <citation type="journal article" date="2015" name="Nature">
        <title>Complex archaea that bridge the gap between prokaryotes and eukaryotes.</title>
        <authorList>
            <person name="Spang A."/>
            <person name="Saw J.H."/>
            <person name="Jorgensen S.L."/>
            <person name="Zaremba-Niedzwiedzka K."/>
            <person name="Martijn J."/>
            <person name="Lind A.E."/>
            <person name="van Eijk R."/>
            <person name="Schleper C."/>
            <person name="Guy L."/>
            <person name="Ettema T.J."/>
        </authorList>
    </citation>
    <scope>NUCLEOTIDE SEQUENCE</scope>
</reference>